<reference evidence="1 2" key="1">
    <citation type="journal article" date="2012" name="J. Biotechnol.">
        <title>Genome sequence of the plant growth promoting strain Bacillus amyloliquefaciens subsp. plantarum B9601-Y2 and expression of mersacidin and other secondary metabolites.</title>
        <authorList>
            <person name="He P."/>
            <person name="Hao K."/>
            <person name="Blom J."/>
            <person name="Ruckert C."/>
            <person name="Vater J."/>
            <person name="Mao Z."/>
            <person name="Wu Y."/>
            <person name="Hou M."/>
            <person name="He P."/>
            <person name="He Y."/>
            <person name="Borriss R."/>
        </authorList>
    </citation>
    <scope>NUCLEOTIDE SEQUENCE [LARGE SCALE GENOMIC DNA]</scope>
    <source>
        <strain evidence="1">Y2</strain>
    </source>
</reference>
<organism evidence="1 2">
    <name type="scientific">Bacillus amyloliquefaciens (strain Y2)</name>
    <name type="common">Bacillus amyloliquefaciens subsp. plantarum (strain B9601-Y2)</name>
    <dbReference type="NCBI Taxonomy" id="1155777"/>
    <lineage>
        <taxon>Bacteria</taxon>
        <taxon>Bacillati</taxon>
        <taxon>Bacillota</taxon>
        <taxon>Bacilli</taxon>
        <taxon>Bacillales</taxon>
        <taxon>Bacillaceae</taxon>
        <taxon>Bacillus</taxon>
        <taxon>Bacillus amyloliquefaciens group</taxon>
    </lineage>
</organism>
<dbReference type="PATRIC" id="fig|1126211.3.peg.950"/>
<accession>I2C316</accession>
<dbReference type="Proteomes" id="UP000002878">
    <property type="component" value="Chromosome"/>
</dbReference>
<sequence length="52" mass="5841">MSKIYYTKTFGHQLLLMSLGSLKNPGIRAQPGFSHIRSSFSQIQQGQALFLL</sequence>
<dbReference type="AlphaFoldDB" id="I2C316"/>
<evidence type="ECO:0000313" key="2">
    <source>
        <dbReference type="Proteomes" id="UP000002878"/>
    </source>
</evidence>
<protein>
    <submittedName>
        <fullName evidence="1">Uncharacterized protein</fullName>
    </submittedName>
</protein>
<dbReference type="KEGG" id="bqy:MUS_1002"/>
<name>I2C316_BACAY</name>
<dbReference type="HOGENOM" id="CLU_3076361_0_0_9"/>
<evidence type="ECO:0000313" key="1">
    <source>
        <dbReference type="EMBL" id="AFJ61040.1"/>
    </source>
</evidence>
<dbReference type="EMBL" id="CP003332">
    <property type="protein sequence ID" value="AFJ61040.1"/>
    <property type="molecule type" value="Genomic_DNA"/>
</dbReference>
<proteinExistence type="predicted"/>
<gene>
    <name evidence="1" type="ORF">MUS_1002</name>
</gene>